<dbReference type="RefSeq" id="WP_220192888.1">
    <property type="nucleotide sequence ID" value="NZ_BNJF01000001.1"/>
</dbReference>
<organism evidence="2 3">
    <name type="scientific">Ktedonospora formicarum</name>
    <dbReference type="NCBI Taxonomy" id="2778364"/>
    <lineage>
        <taxon>Bacteria</taxon>
        <taxon>Bacillati</taxon>
        <taxon>Chloroflexota</taxon>
        <taxon>Ktedonobacteria</taxon>
        <taxon>Ktedonobacterales</taxon>
        <taxon>Ktedonobacteraceae</taxon>
        <taxon>Ktedonospora</taxon>
    </lineage>
</organism>
<protein>
    <recommendedName>
        <fullName evidence="4">GAF domain-containing protein</fullName>
    </recommendedName>
</protein>
<reference evidence="2" key="1">
    <citation type="submission" date="2020-10" db="EMBL/GenBank/DDBJ databases">
        <title>Taxonomic study of unclassified bacteria belonging to the class Ktedonobacteria.</title>
        <authorList>
            <person name="Yabe S."/>
            <person name="Wang C.M."/>
            <person name="Zheng Y."/>
            <person name="Sakai Y."/>
            <person name="Cavaletti L."/>
            <person name="Monciardini P."/>
            <person name="Donadio S."/>
        </authorList>
    </citation>
    <scope>NUCLEOTIDE SEQUENCE</scope>
    <source>
        <strain evidence="2">SOSP1-1</strain>
    </source>
</reference>
<evidence type="ECO:0008006" key="4">
    <source>
        <dbReference type="Google" id="ProtNLM"/>
    </source>
</evidence>
<dbReference type="SUPFAM" id="SSF55781">
    <property type="entry name" value="GAF domain-like"/>
    <property type="match status" value="1"/>
</dbReference>
<keyword evidence="1" id="KW-0472">Membrane</keyword>
<accession>A0A8J3I0Q5</accession>
<dbReference type="EMBL" id="BNJF01000001">
    <property type="protein sequence ID" value="GHO43414.1"/>
    <property type="molecule type" value="Genomic_DNA"/>
</dbReference>
<evidence type="ECO:0000256" key="1">
    <source>
        <dbReference type="SAM" id="Phobius"/>
    </source>
</evidence>
<keyword evidence="1" id="KW-1133">Transmembrane helix</keyword>
<gene>
    <name evidence="2" type="ORF">KSX_15770</name>
</gene>
<evidence type="ECO:0000313" key="2">
    <source>
        <dbReference type="EMBL" id="GHO43414.1"/>
    </source>
</evidence>
<dbReference type="AlphaFoldDB" id="A0A8J3I0Q5"/>
<keyword evidence="3" id="KW-1185">Reference proteome</keyword>
<proteinExistence type="predicted"/>
<feature type="transmembrane region" description="Helical" evidence="1">
    <location>
        <begin position="54"/>
        <end position="76"/>
    </location>
</feature>
<dbReference type="Proteomes" id="UP000612362">
    <property type="component" value="Unassembled WGS sequence"/>
</dbReference>
<evidence type="ECO:0000313" key="3">
    <source>
        <dbReference type="Proteomes" id="UP000612362"/>
    </source>
</evidence>
<sequence>MKKLFQNNKVLMGILWAVAVLVVSAAINGIIGNRADELLQALIDLIGSALAHDAWPWIVSGVIAILGIVGITLCWLQISVLQGALRQANKMIELDGSLLRLLASWQPTQKRAHQIELLLKEVLLDATTEFDGEVSRASIMLPDVKRDFLRFWVGHNMPPESREDMEFYIGKDQLKRERDGGVAGETFYSERLLIGHMKRIDNFWVCDLESYKKPRGRRPYPSYRSFVNVPIMGSDPENAESTRCLGVLCFDSQNEKIFDSDEVKEVLLMLASRVAAVILISEQLP</sequence>
<comment type="caution">
    <text evidence="2">The sequence shown here is derived from an EMBL/GenBank/DDBJ whole genome shotgun (WGS) entry which is preliminary data.</text>
</comment>
<dbReference type="InterPro" id="IPR029016">
    <property type="entry name" value="GAF-like_dom_sf"/>
</dbReference>
<keyword evidence="1" id="KW-0812">Transmembrane</keyword>
<dbReference type="Gene3D" id="3.30.450.40">
    <property type="match status" value="1"/>
</dbReference>
<name>A0A8J3I0Q5_9CHLR</name>